<dbReference type="Proteomes" id="UP001357452">
    <property type="component" value="Unassembled WGS sequence"/>
</dbReference>
<sequence>MKSLSVAVLFLWILVSGCKENSKTAAENMDAEQQVKNDSIANLTPQRPQPLQQTEEEPGIYAEVDLSPMDMSYYPHKFPQLKMAGSGDSLPVMRVIYSRPHLQGRNLFEDIIKFGENWRLGANEATELDIFQPVTIGDKKLAPGRYTLYAIPKAGYWTIVVNEELDMWGLKQNEAKDLVRVQVPVTYYNPQLEYFTMVFEKADYGANLIIAWDDVVAKLPIKF</sequence>
<dbReference type="Pfam" id="PF11138">
    <property type="entry name" value="DUF2911"/>
    <property type="match status" value="1"/>
</dbReference>
<accession>A0ABU7RHC7</accession>
<evidence type="ECO:0000313" key="2">
    <source>
        <dbReference type="Proteomes" id="UP001357452"/>
    </source>
</evidence>
<proteinExistence type="predicted"/>
<dbReference type="EMBL" id="JAZGLY010000004">
    <property type="protein sequence ID" value="MEE6187377.1"/>
    <property type="molecule type" value="Genomic_DNA"/>
</dbReference>
<gene>
    <name evidence="1" type="ORF">V2H41_08835</name>
</gene>
<evidence type="ECO:0000313" key="1">
    <source>
        <dbReference type="EMBL" id="MEE6187377.1"/>
    </source>
</evidence>
<comment type="caution">
    <text evidence="1">The sequence shown here is derived from an EMBL/GenBank/DDBJ whole genome shotgun (WGS) entry which is preliminary data.</text>
</comment>
<dbReference type="RefSeq" id="WP_330974785.1">
    <property type="nucleotide sequence ID" value="NZ_JAZGLY010000004.1"/>
</dbReference>
<keyword evidence="2" id="KW-1185">Reference proteome</keyword>
<dbReference type="PROSITE" id="PS51257">
    <property type="entry name" value="PROKAR_LIPOPROTEIN"/>
    <property type="match status" value="1"/>
</dbReference>
<organism evidence="1 2">
    <name type="scientific">Niabella digestorum</name>
    <dbReference type="NCBI Taxonomy" id="3117701"/>
    <lineage>
        <taxon>Bacteria</taxon>
        <taxon>Pseudomonadati</taxon>
        <taxon>Bacteroidota</taxon>
        <taxon>Chitinophagia</taxon>
        <taxon>Chitinophagales</taxon>
        <taxon>Chitinophagaceae</taxon>
        <taxon>Niabella</taxon>
    </lineage>
</organism>
<protein>
    <submittedName>
        <fullName evidence="1">DUF2911 domain-containing protein</fullName>
    </submittedName>
</protein>
<name>A0ABU7RHC7_9BACT</name>
<reference evidence="1 2" key="1">
    <citation type="submission" date="2024-01" db="EMBL/GenBank/DDBJ databases">
        <title>Niabella digestum sp. nov., isolated from waste digestion system.</title>
        <authorList>
            <person name="Zhang L."/>
        </authorList>
    </citation>
    <scope>NUCLEOTIDE SEQUENCE [LARGE SCALE GENOMIC DNA]</scope>
    <source>
        <strain evidence="1 2">A18</strain>
    </source>
</reference>
<dbReference type="InterPro" id="IPR021314">
    <property type="entry name" value="DUF2911"/>
</dbReference>